<dbReference type="PROSITE" id="PS50011">
    <property type="entry name" value="PROTEIN_KINASE_DOM"/>
    <property type="match status" value="1"/>
</dbReference>
<feature type="compositionally biased region" description="Low complexity" evidence="1">
    <location>
        <begin position="166"/>
        <end position="175"/>
    </location>
</feature>
<feature type="region of interest" description="Disordered" evidence="1">
    <location>
        <begin position="303"/>
        <end position="373"/>
    </location>
</feature>
<keyword evidence="4" id="KW-1185">Reference proteome</keyword>
<name>A0AAV0Q862_9ROSI</name>
<evidence type="ECO:0000313" key="4">
    <source>
        <dbReference type="Proteomes" id="UP001154282"/>
    </source>
</evidence>
<evidence type="ECO:0000313" key="3">
    <source>
        <dbReference type="EMBL" id="CAI0540457.1"/>
    </source>
</evidence>
<dbReference type="SMART" id="SM00220">
    <property type="entry name" value="S_TKc"/>
    <property type="match status" value="1"/>
</dbReference>
<feature type="domain" description="Protein kinase" evidence="2">
    <location>
        <begin position="1"/>
        <end position="314"/>
    </location>
</feature>
<feature type="region of interest" description="Disordered" evidence="1">
    <location>
        <begin position="561"/>
        <end position="623"/>
    </location>
</feature>
<feature type="compositionally biased region" description="Basic and acidic residues" evidence="1">
    <location>
        <begin position="334"/>
        <end position="347"/>
    </location>
</feature>
<organism evidence="3 4">
    <name type="scientific">Linum tenue</name>
    <dbReference type="NCBI Taxonomy" id="586396"/>
    <lineage>
        <taxon>Eukaryota</taxon>
        <taxon>Viridiplantae</taxon>
        <taxon>Streptophyta</taxon>
        <taxon>Embryophyta</taxon>
        <taxon>Tracheophyta</taxon>
        <taxon>Spermatophyta</taxon>
        <taxon>Magnoliopsida</taxon>
        <taxon>eudicotyledons</taxon>
        <taxon>Gunneridae</taxon>
        <taxon>Pentapetalae</taxon>
        <taxon>rosids</taxon>
        <taxon>fabids</taxon>
        <taxon>Malpighiales</taxon>
        <taxon>Linaceae</taxon>
        <taxon>Linum</taxon>
    </lineage>
</organism>
<proteinExistence type="predicted"/>
<dbReference type="Proteomes" id="UP001154282">
    <property type="component" value="Unassembled WGS sequence"/>
</dbReference>
<dbReference type="Pfam" id="PF00069">
    <property type="entry name" value="Pkinase"/>
    <property type="match status" value="1"/>
</dbReference>
<dbReference type="GO" id="GO:0004672">
    <property type="term" value="F:protein kinase activity"/>
    <property type="evidence" value="ECO:0007669"/>
    <property type="project" value="InterPro"/>
</dbReference>
<evidence type="ECO:0000259" key="2">
    <source>
        <dbReference type="PROSITE" id="PS50011"/>
    </source>
</evidence>
<feature type="compositionally biased region" description="Polar residues" evidence="1">
    <location>
        <begin position="577"/>
        <end position="610"/>
    </location>
</feature>
<dbReference type="AlphaFoldDB" id="A0AAV0Q862"/>
<dbReference type="SUPFAM" id="SSF56112">
    <property type="entry name" value="Protein kinase-like (PK-like)"/>
    <property type="match status" value="1"/>
</dbReference>
<dbReference type="EMBL" id="CAMGYJ010000009">
    <property type="protein sequence ID" value="CAI0540457.1"/>
    <property type="molecule type" value="Genomic_DNA"/>
</dbReference>
<accession>A0AAV0Q862</accession>
<dbReference type="Gene3D" id="1.10.510.10">
    <property type="entry name" value="Transferase(Phosphotransferase) domain 1"/>
    <property type="match status" value="1"/>
</dbReference>
<feature type="region of interest" description="Disordered" evidence="1">
    <location>
        <begin position="141"/>
        <end position="177"/>
    </location>
</feature>
<sequence length="623" mass="68716">MAAIGLPGEDDALGIEEAGKSFKIWKNLQRELQRQLERLFFFCRSGDSKSDEKKSASKSKIYIAMELVRGGELFSKVARGRLREDAARVYFQQLISAIDFCHSCGVYHQDLNPENLLLLPFQDDNLVAMYRKIYRGSNVRRGFPPSPAASSPSSSTPIRRAESPSRRSWSRPGSENPSPKLNAFHIISLSEGWQQKRGLREFTVQTKFPTRRLRYFGRAGGGFVSPPPSKKRRRSLKSKIKVEALEDMVAISLYRGNLHRVPDAPRRWLMPSRNLSLRDFKSLLNRRSRALSHLRSPSTVLVAAGTTSNPNPDLTISTKHDSKEAGDPTTPQLKEMKAVDDTNHRGDEEEGPSGRVGEGAEEDRGLLNGGDCSMKLDDAPVENPEAAEKGRVEVVNGDGDLQALLAVKLEESAEPSAEAKDKPELSGEKAKREKEVEEKLEILNAKKHNLVQLLKQLLNGEEELKRRSTVQAMTTRPSGLLQVDVTNDSGSMIRHVTPGMGSEANLGADMEEAENDDVSNQNVHSRYLQRMSSISPSSESPLRRPPYNVVSNILLHTVPPLPPRTSLGASPSRFAPTGQQNHPTNAPPTVSISGTNYTPSSPSPLASGGTSAFRDARQPSPWN</sequence>
<dbReference type="GO" id="GO:0009507">
    <property type="term" value="C:chloroplast"/>
    <property type="evidence" value="ECO:0007669"/>
    <property type="project" value="TreeGrafter"/>
</dbReference>
<dbReference type="PANTHER" id="PTHR36764:SF1">
    <property type="entry name" value="TRNA (ILE)-LYSIDINE SYNTHASE"/>
    <property type="match status" value="1"/>
</dbReference>
<feature type="compositionally biased region" description="Basic and acidic residues" evidence="1">
    <location>
        <begin position="417"/>
        <end position="432"/>
    </location>
</feature>
<comment type="caution">
    <text evidence="3">The sequence shown here is derived from an EMBL/GenBank/DDBJ whole genome shotgun (WGS) entry which is preliminary data.</text>
</comment>
<gene>
    <name evidence="3" type="ORF">LITE_LOCUS41693</name>
</gene>
<feature type="compositionally biased region" description="Polar residues" evidence="1">
    <location>
        <begin position="303"/>
        <end position="317"/>
    </location>
</feature>
<dbReference type="PANTHER" id="PTHR36764">
    <property type="entry name" value="TRNA (ILE)-LYSIDINE SYNTHASE"/>
    <property type="match status" value="1"/>
</dbReference>
<dbReference type="InterPro" id="IPR011009">
    <property type="entry name" value="Kinase-like_dom_sf"/>
</dbReference>
<evidence type="ECO:0000256" key="1">
    <source>
        <dbReference type="SAM" id="MobiDB-lite"/>
    </source>
</evidence>
<dbReference type="InterPro" id="IPR000719">
    <property type="entry name" value="Prot_kinase_dom"/>
</dbReference>
<reference evidence="3" key="1">
    <citation type="submission" date="2022-08" db="EMBL/GenBank/DDBJ databases">
        <authorList>
            <person name="Gutierrez-Valencia J."/>
        </authorList>
    </citation>
    <scope>NUCLEOTIDE SEQUENCE</scope>
</reference>
<protein>
    <recommendedName>
        <fullName evidence="2">Protein kinase domain-containing protein</fullName>
    </recommendedName>
</protein>
<feature type="region of interest" description="Disordered" evidence="1">
    <location>
        <begin position="412"/>
        <end position="432"/>
    </location>
</feature>
<dbReference type="GO" id="GO:0005524">
    <property type="term" value="F:ATP binding"/>
    <property type="evidence" value="ECO:0007669"/>
    <property type="project" value="InterPro"/>
</dbReference>